<gene>
    <name evidence="2" type="ORF">PXEA_LOCUS10054</name>
</gene>
<feature type="compositionally biased region" description="Basic and acidic residues" evidence="1">
    <location>
        <begin position="368"/>
        <end position="379"/>
    </location>
</feature>
<accession>A0A3S5CKT9</accession>
<organism evidence="2 3">
    <name type="scientific">Protopolystoma xenopodis</name>
    <dbReference type="NCBI Taxonomy" id="117903"/>
    <lineage>
        <taxon>Eukaryota</taxon>
        <taxon>Metazoa</taxon>
        <taxon>Spiralia</taxon>
        <taxon>Lophotrochozoa</taxon>
        <taxon>Platyhelminthes</taxon>
        <taxon>Monogenea</taxon>
        <taxon>Polyopisthocotylea</taxon>
        <taxon>Polystomatidea</taxon>
        <taxon>Polystomatidae</taxon>
        <taxon>Protopolystoma</taxon>
    </lineage>
</organism>
<evidence type="ECO:0000313" key="2">
    <source>
        <dbReference type="EMBL" id="VEL16614.1"/>
    </source>
</evidence>
<dbReference type="AlphaFoldDB" id="A0A3S5CKT9"/>
<feature type="region of interest" description="Disordered" evidence="1">
    <location>
        <begin position="241"/>
        <end position="263"/>
    </location>
</feature>
<name>A0A3S5CKT9_9PLAT</name>
<comment type="caution">
    <text evidence="2">The sequence shown here is derived from an EMBL/GenBank/DDBJ whole genome shotgun (WGS) entry which is preliminary data.</text>
</comment>
<proteinExistence type="predicted"/>
<sequence length="479" mass="53285">PSRVSVVQREAILNFIVCRFPHIPAAYDLLCIIIDEAASSIYSPIADQKSLFSVKTTSYISASDISTYSPIPRDYDSLTNICRSDNDLQTALNIDEQNRISSKFSLISANCGPITLNTYPVSESTVDKADLDYEQQPVGTIFTTDSDNNTESGFSIPYRSGQNSRINKNIELQNSGSPLGLAQGTQWIADYEAAERWRSASTQILRNLLPQLARGTARIDSRQALDALLRVFARLSGHWSVPSPENDSEFGKTKDSSKKKHLLQSRNQHCVRLRPSLCIFPQKDTRASVIPSADLYSPDSTEHPLEATGSEVEAMKPSKHKKAHDIYEDEAKGKRDGENNKEAKTAQSEQKCDMRKGYLEKLLVTDNPPEKKEEYCKDEDRDELTDDSDALDEAELHECLSPAVPDEEADLEDGAATKYVSCTQYQGPSPSQSWTLDSLLTRVVDIMLMDPLRSSPPVQTNGVSYVIFLIQISKEMSLA</sequence>
<reference evidence="2" key="1">
    <citation type="submission" date="2018-11" db="EMBL/GenBank/DDBJ databases">
        <authorList>
            <consortium name="Pathogen Informatics"/>
        </authorList>
    </citation>
    <scope>NUCLEOTIDE SEQUENCE</scope>
</reference>
<dbReference type="EMBL" id="CAAALY010029177">
    <property type="protein sequence ID" value="VEL16614.1"/>
    <property type="molecule type" value="Genomic_DNA"/>
</dbReference>
<protein>
    <submittedName>
        <fullName evidence="2">Uncharacterized protein</fullName>
    </submittedName>
</protein>
<feature type="compositionally biased region" description="Basic and acidic residues" evidence="1">
    <location>
        <begin position="324"/>
        <end position="359"/>
    </location>
</feature>
<dbReference type="Proteomes" id="UP000784294">
    <property type="component" value="Unassembled WGS sequence"/>
</dbReference>
<feature type="non-terminal residue" evidence="2">
    <location>
        <position position="1"/>
    </location>
</feature>
<evidence type="ECO:0000313" key="3">
    <source>
        <dbReference type="Proteomes" id="UP000784294"/>
    </source>
</evidence>
<evidence type="ECO:0000256" key="1">
    <source>
        <dbReference type="SAM" id="MobiDB-lite"/>
    </source>
</evidence>
<feature type="region of interest" description="Disordered" evidence="1">
    <location>
        <begin position="293"/>
        <end position="387"/>
    </location>
</feature>
<keyword evidence="3" id="KW-1185">Reference proteome</keyword>